<evidence type="ECO:0000313" key="3">
    <source>
        <dbReference type="EMBL" id="XDU71217.1"/>
    </source>
</evidence>
<proteinExistence type="predicted"/>
<dbReference type="GO" id="GO:0042450">
    <property type="term" value="P:L-arginine biosynthetic process via ornithine"/>
    <property type="evidence" value="ECO:0007669"/>
    <property type="project" value="TreeGrafter"/>
</dbReference>
<feature type="domain" description="Aspartate/ornithine carbamoyltransferase carbamoyl-P binding" evidence="2">
    <location>
        <begin position="30"/>
        <end position="127"/>
    </location>
</feature>
<dbReference type="PANTHER" id="PTHR45753">
    <property type="entry name" value="ORNITHINE CARBAMOYLTRANSFERASE, MITOCHONDRIAL"/>
    <property type="match status" value="1"/>
</dbReference>
<dbReference type="SUPFAM" id="SSF53671">
    <property type="entry name" value="Aspartate/ornithine carbamoyltransferase"/>
    <property type="match status" value="1"/>
</dbReference>
<dbReference type="RefSeq" id="WP_369788554.1">
    <property type="nucleotide sequence ID" value="NZ_CP165628.1"/>
</dbReference>
<sequence length="265" mass="29997">MNLIALSELSVENVYEIWRLAEAPLKSLNCKAAWSFEGNGIRTRTTFIQAFQELEIPFIELPNLLKTAERVEDLAGYLDPFYSLYVIREANHQRLSQFAKHSAKPVINAMSSQGHPCEVLTDAFWINKSIGAINQLRICLWGPTTNVFRSWHQLALVLGLQLTHFCDRQFHDGSQGVKFTSTLDFNADVVITDGWPPNCATPLSLTEALLQKLGRPKLLPTPPFTIGQELDFDPLLYANFAGYQQKQWLLPVQKAIITHCLQSRL</sequence>
<accession>A0AB39VNF0</accession>
<dbReference type="EMBL" id="CP165628">
    <property type="protein sequence ID" value="XDU71217.1"/>
    <property type="molecule type" value="Genomic_DNA"/>
</dbReference>
<keyword evidence="1" id="KW-0808">Transferase</keyword>
<gene>
    <name evidence="3" type="ORF">AB3G37_16855</name>
</gene>
<dbReference type="AlphaFoldDB" id="A0AB39VNF0"/>
<reference evidence="3" key="1">
    <citation type="submission" date="2024-07" db="EMBL/GenBank/DDBJ databases">
        <authorList>
            <person name="Biller S.J."/>
        </authorList>
    </citation>
    <scope>NUCLEOTIDE SEQUENCE</scope>
    <source>
        <strain evidence="3">WC2420</strain>
    </source>
</reference>
<evidence type="ECO:0000259" key="2">
    <source>
        <dbReference type="Pfam" id="PF02729"/>
    </source>
</evidence>
<dbReference type="GO" id="GO:0019240">
    <property type="term" value="P:citrulline biosynthetic process"/>
    <property type="evidence" value="ECO:0007669"/>
    <property type="project" value="TreeGrafter"/>
</dbReference>
<dbReference type="GO" id="GO:0004585">
    <property type="term" value="F:ornithine carbamoyltransferase activity"/>
    <property type="evidence" value="ECO:0007669"/>
    <property type="project" value="TreeGrafter"/>
</dbReference>
<dbReference type="PANTHER" id="PTHR45753:SF3">
    <property type="entry name" value="ORNITHINE TRANSCARBAMYLASE, MITOCHONDRIAL"/>
    <property type="match status" value="1"/>
</dbReference>
<evidence type="ECO:0000256" key="1">
    <source>
        <dbReference type="ARBA" id="ARBA00022679"/>
    </source>
</evidence>
<protein>
    <submittedName>
        <fullName evidence="3">Ornithine carbamoyltransferase</fullName>
    </submittedName>
</protein>
<dbReference type="InterPro" id="IPR006132">
    <property type="entry name" value="Asp/Orn_carbamoyltranf_P-bd"/>
</dbReference>
<dbReference type="GO" id="GO:0016597">
    <property type="term" value="F:amino acid binding"/>
    <property type="evidence" value="ECO:0007669"/>
    <property type="project" value="InterPro"/>
</dbReference>
<dbReference type="InterPro" id="IPR036901">
    <property type="entry name" value="Asp/Orn_carbamoylTrfase_sf"/>
</dbReference>
<dbReference type="Pfam" id="PF02729">
    <property type="entry name" value="OTCace_N"/>
    <property type="match status" value="1"/>
</dbReference>
<organism evidence="3">
    <name type="scientific">Rouxiella sp. WC2420</name>
    <dbReference type="NCBI Taxonomy" id="3234145"/>
    <lineage>
        <taxon>Bacteria</taxon>
        <taxon>Pseudomonadati</taxon>
        <taxon>Pseudomonadota</taxon>
        <taxon>Gammaproteobacteria</taxon>
        <taxon>Enterobacterales</taxon>
        <taxon>Yersiniaceae</taxon>
        <taxon>Rouxiella</taxon>
    </lineage>
</organism>
<dbReference type="Gene3D" id="3.40.50.1370">
    <property type="entry name" value="Aspartate/ornithine carbamoyltransferase"/>
    <property type="match status" value="2"/>
</dbReference>
<name>A0AB39VNF0_9GAMM</name>